<sequence>MVKLNEGIAKIKKGSTLESLYNRLKVGMEASANEKLPDWTSSDYVTIGEDGQYSVDEAKINSEVKEYQSITRQNTAFLLADAVVSSIGDGGESGEGVKGAVKITGDSMTGKLNTLYGFSAGDNGVEILTVYQTVAENLDDRKSIVKIDGELHLGSNGLYINESNVLSYNNDVLALNAGNIALNADKVTCTGEIVIGDLSMSKDGIRFRGYDFYHSGNSNKEDVDWTMRNGVISQDLTVGGSSVFSGNVSALYGASLGYGGNEIFSISADKTATLTGDLNILSGGIKFDGDYIIHVKNKNVISFSASNKILNLGDDNTRAISLQSSIYDDDYEYELITKFGSAHFPESFKAGHGFGNTLIETYKNTDKNSGVILGKYLKFTSDAGPGFYSDGDSLFFEAPYHYNTNVGDDVVGNTVQKTTKIGYIDSTSLYAPLDRKSSSLKFTTDSDFYVFDKPIECDTSIGISGCKTRLLKNELFFNDGVYWISLQDGVKHYGNAYMVNDIGSVTFSSGFAGSGWKIYKNKLTGNICATFDELTIRKKMRVYELEVQKISATNGSLWVSDACSGDLVEEIT</sequence>
<dbReference type="Proteomes" id="UP001205506">
    <property type="component" value="Unassembled WGS sequence"/>
</dbReference>
<reference evidence="1" key="1">
    <citation type="submission" date="2022-07" db="EMBL/GenBank/DDBJ databases">
        <title>Prevotella copri.</title>
        <authorList>
            <person name="Yang C."/>
        </authorList>
    </citation>
    <scope>NUCLEOTIDE SEQUENCE</scope>
    <source>
        <strain evidence="1">HF1805</strain>
    </source>
</reference>
<dbReference type="AlphaFoldDB" id="A0AAW5IBP3"/>
<gene>
    <name evidence="1" type="ORF">NNC68_08140</name>
</gene>
<evidence type="ECO:0000313" key="2">
    <source>
        <dbReference type="Proteomes" id="UP001205506"/>
    </source>
</evidence>
<dbReference type="RefSeq" id="WP_254970000.1">
    <property type="nucleotide sequence ID" value="NZ_JANDWU010000012.1"/>
</dbReference>
<name>A0AAW5IBP3_9BACT</name>
<protein>
    <submittedName>
        <fullName evidence="1">Uncharacterized protein</fullName>
    </submittedName>
</protein>
<accession>A0AAW5IBP3</accession>
<organism evidence="1 2">
    <name type="scientific">Segatella copri</name>
    <dbReference type="NCBI Taxonomy" id="165179"/>
    <lineage>
        <taxon>Bacteria</taxon>
        <taxon>Pseudomonadati</taxon>
        <taxon>Bacteroidota</taxon>
        <taxon>Bacteroidia</taxon>
        <taxon>Bacteroidales</taxon>
        <taxon>Prevotellaceae</taxon>
        <taxon>Segatella</taxon>
    </lineage>
</organism>
<comment type="caution">
    <text evidence="1">The sequence shown here is derived from an EMBL/GenBank/DDBJ whole genome shotgun (WGS) entry which is preliminary data.</text>
</comment>
<dbReference type="EMBL" id="JANDWU010000012">
    <property type="protein sequence ID" value="MCP9549442.1"/>
    <property type="molecule type" value="Genomic_DNA"/>
</dbReference>
<proteinExistence type="predicted"/>
<evidence type="ECO:0000313" key="1">
    <source>
        <dbReference type="EMBL" id="MCP9549442.1"/>
    </source>
</evidence>